<dbReference type="PANTHER" id="PTHR34997">
    <property type="entry name" value="AM15"/>
    <property type="match status" value="1"/>
</dbReference>
<name>A0A225B964_TALAT</name>
<dbReference type="PRINTS" id="PR00081">
    <property type="entry name" value="GDHRDH"/>
</dbReference>
<dbReference type="InterPro" id="IPR052210">
    <property type="entry name" value="LysM1-like"/>
</dbReference>
<keyword evidence="2" id="KW-0843">Virulence</keyword>
<dbReference type="SMART" id="SM00257">
    <property type="entry name" value="LysM"/>
    <property type="match status" value="3"/>
</dbReference>
<feature type="signal peptide" evidence="3">
    <location>
        <begin position="1"/>
        <end position="18"/>
    </location>
</feature>
<dbReference type="EMBL" id="LFMY01000001">
    <property type="protein sequence ID" value="OKL64629.1"/>
    <property type="molecule type" value="Genomic_DNA"/>
</dbReference>
<dbReference type="Gene3D" id="3.10.350.10">
    <property type="entry name" value="LysM domain"/>
    <property type="match status" value="3"/>
</dbReference>
<dbReference type="GeneID" id="31000698"/>
<dbReference type="Gene3D" id="3.40.50.720">
    <property type="entry name" value="NAD(P)-binding Rossmann-like Domain"/>
    <property type="match status" value="1"/>
</dbReference>
<sequence>MLILSIFFQCLVLKTTTSSAIQARSAANLIVTHPESIQPPKGYISRFYNDVPSPTQLGIISTCNAYYLVQKGDYCDTVISKFGNYTLSDFYNWNPAVKSDCSQLLDGYYVCIGVSDTSAAAASNNIAAVVSAAHTAASAASAPTPTQSGITSNCNNYYEVVSGDSCVGIANNYAITLDQFYSWNPAVGSNCQNLLAGYFVCVGVAEPPTTTSVPATATTSTASAPSLTQSGIASDCTEYYKAQSGDTCVSIAKLYSYLTLALFEQWNPATYIFSNIPVTMPSGFALITPASRGIGFALARQLLVHTELPVCITARKNCEQLHDKLLNSLQAQNNAGKRLTVFQVDVTDESSISALASRLRKQFSDIPLRLALTIPGILRVEKSPSQINYEDALESFKVNSLGPLLLMKHLHKFLPSKSSQPFSAESPFRCLEKEQPDPPFQLPSHAIYCMMAARVGSISDNTLGGWYSYRASKSAVFQLAKTFDLYLRSRSADRALAVAMHPGTVRTDFTRDYWESSRNVLEPDDAALKLLQVLCGIPPGMNDGRGRCWDWKGEEVFP</sequence>
<dbReference type="PANTHER" id="PTHR34997:SF1">
    <property type="entry name" value="PEPTIDOGLYCAN-BINDING LYSIN DOMAIN"/>
    <property type="match status" value="1"/>
</dbReference>
<evidence type="ECO:0000313" key="6">
    <source>
        <dbReference type="Proteomes" id="UP000214365"/>
    </source>
</evidence>
<evidence type="ECO:0000256" key="1">
    <source>
        <dbReference type="ARBA" id="ARBA00022669"/>
    </source>
</evidence>
<evidence type="ECO:0000259" key="4">
    <source>
        <dbReference type="PROSITE" id="PS51782"/>
    </source>
</evidence>
<dbReference type="OrthoDB" id="5296at2759"/>
<dbReference type="RefSeq" id="XP_020124750.1">
    <property type="nucleotide sequence ID" value="XM_020260805.1"/>
</dbReference>
<organism evidence="5 6">
    <name type="scientific">Talaromyces atroroseus</name>
    <dbReference type="NCBI Taxonomy" id="1441469"/>
    <lineage>
        <taxon>Eukaryota</taxon>
        <taxon>Fungi</taxon>
        <taxon>Dikarya</taxon>
        <taxon>Ascomycota</taxon>
        <taxon>Pezizomycotina</taxon>
        <taxon>Eurotiomycetes</taxon>
        <taxon>Eurotiomycetidae</taxon>
        <taxon>Eurotiales</taxon>
        <taxon>Trichocomaceae</taxon>
        <taxon>Talaromyces</taxon>
        <taxon>Talaromyces sect. Trachyspermi</taxon>
    </lineage>
</organism>
<keyword evidence="6" id="KW-1185">Reference proteome</keyword>
<evidence type="ECO:0000256" key="2">
    <source>
        <dbReference type="ARBA" id="ARBA00023026"/>
    </source>
</evidence>
<keyword evidence="3" id="KW-0732">Signal</keyword>
<dbReference type="InterPro" id="IPR018392">
    <property type="entry name" value="LysM"/>
</dbReference>
<dbReference type="Pfam" id="PF01476">
    <property type="entry name" value="LysM"/>
    <property type="match status" value="2"/>
</dbReference>
<feature type="domain" description="LysM" evidence="4">
    <location>
        <begin position="65"/>
        <end position="112"/>
    </location>
</feature>
<dbReference type="InterPro" id="IPR036779">
    <property type="entry name" value="LysM_dom_sf"/>
</dbReference>
<dbReference type="AlphaFoldDB" id="A0A225B964"/>
<evidence type="ECO:0000256" key="3">
    <source>
        <dbReference type="SAM" id="SignalP"/>
    </source>
</evidence>
<gene>
    <name evidence="5" type="ORF">UA08_00943</name>
</gene>
<dbReference type="CDD" id="cd00118">
    <property type="entry name" value="LysM"/>
    <property type="match status" value="2"/>
</dbReference>
<dbReference type="InterPro" id="IPR002347">
    <property type="entry name" value="SDR_fam"/>
</dbReference>
<dbReference type="Proteomes" id="UP000214365">
    <property type="component" value="Unassembled WGS sequence"/>
</dbReference>
<keyword evidence="1" id="KW-0147">Chitin-binding</keyword>
<dbReference type="InterPro" id="IPR036291">
    <property type="entry name" value="NAD(P)-bd_dom_sf"/>
</dbReference>
<dbReference type="PROSITE" id="PS51782">
    <property type="entry name" value="LYSM"/>
    <property type="match status" value="2"/>
</dbReference>
<evidence type="ECO:0000313" key="5">
    <source>
        <dbReference type="EMBL" id="OKL64629.1"/>
    </source>
</evidence>
<proteinExistence type="predicted"/>
<accession>A0A225B964</accession>
<feature type="domain" description="LysM" evidence="4">
    <location>
        <begin position="156"/>
        <end position="202"/>
    </location>
</feature>
<comment type="caution">
    <text evidence="5">The sequence shown here is derived from an EMBL/GenBank/DDBJ whole genome shotgun (WGS) entry which is preliminary data.</text>
</comment>
<dbReference type="SUPFAM" id="SSF54106">
    <property type="entry name" value="LysM domain"/>
    <property type="match status" value="2"/>
</dbReference>
<dbReference type="GO" id="GO:0008061">
    <property type="term" value="F:chitin binding"/>
    <property type="evidence" value="ECO:0007669"/>
    <property type="project" value="UniProtKB-KW"/>
</dbReference>
<dbReference type="Pfam" id="PF00106">
    <property type="entry name" value="adh_short"/>
    <property type="match status" value="1"/>
</dbReference>
<reference evidence="5 6" key="1">
    <citation type="submission" date="2015-06" db="EMBL/GenBank/DDBJ databases">
        <title>Talaromyces atroroseus IBT 11181 draft genome.</title>
        <authorList>
            <person name="Rasmussen K.B."/>
            <person name="Rasmussen S."/>
            <person name="Petersen B."/>
            <person name="Sicheritz-Ponten T."/>
            <person name="Mortensen U.H."/>
            <person name="Thrane U."/>
        </authorList>
    </citation>
    <scope>NUCLEOTIDE SEQUENCE [LARGE SCALE GENOMIC DNA]</scope>
    <source>
        <strain evidence="5 6">IBT 11181</strain>
    </source>
</reference>
<dbReference type="SUPFAM" id="SSF51735">
    <property type="entry name" value="NAD(P)-binding Rossmann-fold domains"/>
    <property type="match status" value="1"/>
</dbReference>
<feature type="chain" id="PRO_5012081646" description="LysM domain-containing protein" evidence="3">
    <location>
        <begin position="19"/>
        <end position="558"/>
    </location>
</feature>
<protein>
    <recommendedName>
        <fullName evidence="4">LysM domain-containing protein</fullName>
    </recommendedName>
</protein>